<protein>
    <submittedName>
        <fullName evidence="3">Uncharacterized protein</fullName>
    </submittedName>
</protein>
<dbReference type="AlphaFoldDB" id="A0AAP0HCY4"/>
<feature type="chain" id="PRO_5043049549" evidence="2">
    <location>
        <begin position="24"/>
        <end position="125"/>
    </location>
</feature>
<evidence type="ECO:0000256" key="1">
    <source>
        <dbReference type="ARBA" id="ARBA00022729"/>
    </source>
</evidence>
<dbReference type="PANTHER" id="PTHR33184:SF2">
    <property type="entry name" value="APPLE DOMAIN-CONTAINING PROTEIN"/>
    <property type="match status" value="1"/>
</dbReference>
<sequence>MATMVKLISLLLFISMMRKDAYCEVNEVCQLIILQQPNHPIGSPRGSWNVWITNGCYKCSIGQLKLSCKGFNLSKKVDPRIISKHGDFCIVNNYEPIAPQKSVQFTYAAQIDYPFEVVHQSQICP</sequence>
<comment type="caution">
    <text evidence="3">The sequence shown here is derived from an EMBL/GenBank/DDBJ whole genome shotgun (WGS) entry which is preliminary data.</text>
</comment>
<proteinExistence type="predicted"/>
<reference evidence="3 4" key="1">
    <citation type="submission" date="2024-04" db="EMBL/GenBank/DDBJ databases">
        <title>The reference genome of an endangered Asteraceae, Deinandra increscens subsp. villosa, native to the Central Coast of California.</title>
        <authorList>
            <person name="Guilliams M."/>
            <person name="Hasenstab-Lehman K."/>
            <person name="Meyer R."/>
            <person name="Mcevoy S."/>
        </authorList>
    </citation>
    <scope>NUCLEOTIDE SEQUENCE [LARGE SCALE GENOMIC DNA]</scope>
    <source>
        <tissue evidence="3">Leaf</tissue>
    </source>
</reference>
<dbReference type="GO" id="GO:0001709">
    <property type="term" value="P:cell fate determination"/>
    <property type="evidence" value="ECO:0007669"/>
    <property type="project" value="TreeGrafter"/>
</dbReference>
<dbReference type="PANTHER" id="PTHR33184">
    <property type="entry name" value="PROTEIN TAPETUM DETERMINANT 1-LIKE-RELATED"/>
    <property type="match status" value="1"/>
</dbReference>
<organism evidence="3 4">
    <name type="scientific">Deinandra increscens subsp. villosa</name>
    <dbReference type="NCBI Taxonomy" id="3103831"/>
    <lineage>
        <taxon>Eukaryota</taxon>
        <taxon>Viridiplantae</taxon>
        <taxon>Streptophyta</taxon>
        <taxon>Embryophyta</taxon>
        <taxon>Tracheophyta</taxon>
        <taxon>Spermatophyta</taxon>
        <taxon>Magnoliopsida</taxon>
        <taxon>eudicotyledons</taxon>
        <taxon>Gunneridae</taxon>
        <taxon>Pentapetalae</taxon>
        <taxon>asterids</taxon>
        <taxon>campanulids</taxon>
        <taxon>Asterales</taxon>
        <taxon>Asteraceae</taxon>
        <taxon>Asteroideae</taxon>
        <taxon>Heliantheae alliance</taxon>
        <taxon>Madieae</taxon>
        <taxon>Madiinae</taxon>
        <taxon>Deinandra</taxon>
    </lineage>
</organism>
<evidence type="ECO:0000313" key="3">
    <source>
        <dbReference type="EMBL" id="KAK9080116.1"/>
    </source>
</evidence>
<keyword evidence="1 2" id="KW-0732">Signal</keyword>
<accession>A0AAP0HCY4</accession>
<gene>
    <name evidence="3" type="ORF">SSX86_001791</name>
</gene>
<dbReference type="Proteomes" id="UP001408789">
    <property type="component" value="Unassembled WGS sequence"/>
</dbReference>
<dbReference type="Pfam" id="PF24068">
    <property type="entry name" value="TPD1_C"/>
    <property type="match status" value="1"/>
</dbReference>
<dbReference type="EMBL" id="JBCNJP010000003">
    <property type="protein sequence ID" value="KAK9080116.1"/>
    <property type="molecule type" value="Genomic_DNA"/>
</dbReference>
<name>A0AAP0HCY4_9ASTR</name>
<dbReference type="InterPro" id="IPR040361">
    <property type="entry name" value="TPD1"/>
</dbReference>
<evidence type="ECO:0000256" key="2">
    <source>
        <dbReference type="SAM" id="SignalP"/>
    </source>
</evidence>
<feature type="signal peptide" evidence="2">
    <location>
        <begin position="1"/>
        <end position="23"/>
    </location>
</feature>
<keyword evidence="4" id="KW-1185">Reference proteome</keyword>
<evidence type="ECO:0000313" key="4">
    <source>
        <dbReference type="Proteomes" id="UP001408789"/>
    </source>
</evidence>